<evidence type="ECO:0000259" key="1">
    <source>
        <dbReference type="Pfam" id="PF14065"/>
    </source>
</evidence>
<dbReference type="RefSeq" id="WP_101719131.1">
    <property type="nucleotide sequence ID" value="NZ_PJRS01000034.1"/>
</dbReference>
<reference evidence="2 3" key="1">
    <citation type="submission" date="2017-12" db="EMBL/GenBank/DDBJ databases">
        <title>The genome sequence of Caulobacter sp. 410.</title>
        <authorList>
            <person name="Gao J."/>
            <person name="Mao X."/>
            <person name="Sun J."/>
        </authorList>
    </citation>
    <scope>NUCLEOTIDE SEQUENCE [LARGE SCALE GENOMIC DNA]</scope>
    <source>
        <strain evidence="2 3">410</strain>
    </source>
</reference>
<dbReference type="Pfam" id="PF14065">
    <property type="entry name" value="Pvc16_N"/>
    <property type="match status" value="1"/>
</dbReference>
<dbReference type="OrthoDB" id="7605070at2"/>
<dbReference type="EMBL" id="PJRS01000034">
    <property type="protein sequence ID" value="PLR23002.1"/>
    <property type="molecule type" value="Genomic_DNA"/>
</dbReference>
<keyword evidence="3" id="KW-1185">Reference proteome</keyword>
<protein>
    <recommendedName>
        <fullName evidence="1">Pvc16 N-terminal domain-containing protein</fullName>
    </recommendedName>
</protein>
<feature type="domain" description="Pvc16 N-terminal" evidence="1">
    <location>
        <begin position="8"/>
        <end position="175"/>
    </location>
</feature>
<sequence length="188" mass="20495">MSIAGCGQTLVDLLTARLTESGRIGDYSVNLMAPREIAKDLQNTIALILYRIDVDQTRRHVTLPRIAPTAPARTALGLELRYLLAVWGKSSAAGEQVMLGDCMDILDRNAVVSGPLLSPDYAWEPHDALKVSIDSVSVDDMWRLWDGIDASYQLSVPYLARTVRLPPTETTDAPMTDTRTLVLAGGVS</sequence>
<dbReference type="AlphaFoldDB" id="A0A2N5DAA4"/>
<dbReference type="Proteomes" id="UP000234479">
    <property type="component" value="Unassembled WGS sequence"/>
</dbReference>
<evidence type="ECO:0000313" key="3">
    <source>
        <dbReference type="Proteomes" id="UP000234479"/>
    </source>
</evidence>
<accession>A0A2N5DAA4</accession>
<name>A0A2N5DAA4_9CAUL</name>
<comment type="caution">
    <text evidence="2">The sequence shown here is derived from an EMBL/GenBank/DDBJ whole genome shotgun (WGS) entry which is preliminary data.</text>
</comment>
<gene>
    <name evidence="2" type="ORF">SGCZBJ_16745</name>
</gene>
<proteinExistence type="predicted"/>
<dbReference type="InterPro" id="IPR025351">
    <property type="entry name" value="Pvc16_N"/>
</dbReference>
<evidence type="ECO:0000313" key="2">
    <source>
        <dbReference type="EMBL" id="PLR23002.1"/>
    </source>
</evidence>
<organism evidence="2 3">
    <name type="scientific">Caulobacter zeae</name>
    <dbReference type="NCBI Taxonomy" id="2055137"/>
    <lineage>
        <taxon>Bacteria</taxon>
        <taxon>Pseudomonadati</taxon>
        <taxon>Pseudomonadota</taxon>
        <taxon>Alphaproteobacteria</taxon>
        <taxon>Caulobacterales</taxon>
        <taxon>Caulobacteraceae</taxon>
        <taxon>Caulobacter</taxon>
    </lineage>
</organism>